<protein>
    <recommendedName>
        <fullName evidence="4">Probable 2-phosphosulfolactate phosphatase</fullName>
        <ecNumber evidence="3">3.1.3.71</ecNumber>
    </recommendedName>
</protein>
<evidence type="ECO:0000256" key="1">
    <source>
        <dbReference type="ARBA" id="ARBA00001946"/>
    </source>
</evidence>
<dbReference type="PANTHER" id="PTHR37311">
    <property type="entry name" value="2-PHOSPHOSULFOLACTATE PHOSPHATASE-RELATED"/>
    <property type="match status" value="1"/>
</dbReference>
<dbReference type="AlphaFoldDB" id="A0A7C4QQ31"/>
<dbReference type="Gene3D" id="3.90.1560.10">
    <property type="entry name" value="ComB-like"/>
    <property type="match status" value="1"/>
</dbReference>
<comment type="cofactor">
    <cofactor evidence="1">
        <name>Mg(2+)</name>
        <dbReference type="ChEBI" id="CHEBI:18420"/>
    </cofactor>
</comment>
<dbReference type="EMBL" id="DSVQ01000011">
    <property type="protein sequence ID" value="HGT38648.1"/>
    <property type="molecule type" value="Genomic_DNA"/>
</dbReference>
<keyword evidence="5" id="KW-0378">Hydrolase</keyword>
<evidence type="ECO:0000256" key="5">
    <source>
        <dbReference type="ARBA" id="ARBA00022801"/>
    </source>
</evidence>
<reference evidence="8" key="1">
    <citation type="journal article" date="2020" name="mSystems">
        <title>Genome- and Community-Level Interaction Insights into Carbon Utilization and Element Cycling Functions of Hydrothermarchaeota in Hydrothermal Sediment.</title>
        <authorList>
            <person name="Zhou Z."/>
            <person name="Liu Y."/>
            <person name="Xu W."/>
            <person name="Pan J."/>
            <person name="Luo Z.H."/>
            <person name="Li M."/>
        </authorList>
    </citation>
    <scope>NUCLEOTIDE SEQUENCE [LARGE SCALE GENOMIC DNA]</scope>
    <source>
        <strain evidence="8">SpSt-508</strain>
    </source>
</reference>
<dbReference type="GO" id="GO:0050545">
    <property type="term" value="F:sulfopyruvate decarboxylase activity"/>
    <property type="evidence" value="ECO:0007669"/>
    <property type="project" value="TreeGrafter"/>
</dbReference>
<dbReference type="PANTHER" id="PTHR37311:SF1">
    <property type="entry name" value="2-PHOSPHOSULFOLACTATE PHOSPHATASE-RELATED"/>
    <property type="match status" value="1"/>
</dbReference>
<evidence type="ECO:0000256" key="2">
    <source>
        <dbReference type="ARBA" id="ARBA00009997"/>
    </source>
</evidence>
<dbReference type="Pfam" id="PF04029">
    <property type="entry name" value="2-ph_phosp"/>
    <property type="match status" value="1"/>
</dbReference>
<evidence type="ECO:0000313" key="8">
    <source>
        <dbReference type="EMBL" id="HGT38648.1"/>
    </source>
</evidence>
<dbReference type="InterPro" id="IPR036702">
    <property type="entry name" value="ComB-like_sf"/>
</dbReference>
<comment type="catalytic activity">
    <reaction evidence="7">
        <text>(2R)-O-phospho-3-sulfolactate + H2O = (2R)-3-sulfolactate + phosphate</text>
        <dbReference type="Rhea" id="RHEA:23416"/>
        <dbReference type="ChEBI" id="CHEBI:15377"/>
        <dbReference type="ChEBI" id="CHEBI:15597"/>
        <dbReference type="ChEBI" id="CHEBI:43474"/>
        <dbReference type="ChEBI" id="CHEBI:58738"/>
        <dbReference type="EC" id="3.1.3.71"/>
    </reaction>
</comment>
<organism evidence="8">
    <name type="scientific">Schlesneria paludicola</name>
    <dbReference type="NCBI Taxonomy" id="360056"/>
    <lineage>
        <taxon>Bacteria</taxon>
        <taxon>Pseudomonadati</taxon>
        <taxon>Planctomycetota</taxon>
        <taxon>Planctomycetia</taxon>
        <taxon>Planctomycetales</taxon>
        <taxon>Planctomycetaceae</taxon>
        <taxon>Schlesneria</taxon>
    </lineage>
</organism>
<dbReference type="SUPFAM" id="SSF142823">
    <property type="entry name" value="ComB-like"/>
    <property type="match status" value="1"/>
</dbReference>
<dbReference type="GO" id="GO:0000287">
    <property type="term" value="F:magnesium ion binding"/>
    <property type="evidence" value="ECO:0007669"/>
    <property type="project" value="InterPro"/>
</dbReference>
<dbReference type="GO" id="GO:0050532">
    <property type="term" value="F:2-phosphosulfolactate phosphatase activity"/>
    <property type="evidence" value="ECO:0007669"/>
    <property type="project" value="UniProtKB-EC"/>
</dbReference>
<sequence length="274" mass="28929">MNRSVRVHLLPVLFEPEELRGGVAVVLDVLRASTTIVHALAHGASCVVPTLTVEETQQLATAYPPGACLLGGEREGVLIPGFDLDNNPLAYTTEAVRNKTILFTTTNGTAALHRAALADRVVIGSFVNLRAVVRSVTRDARPVHVVCAGTRGKISAEDVLCAGAVVDRLAAACATSAAAWDDDSLQLAWRLYGSVAQRPAFSSAAEDTGSMPLVPDASALLDVMRNSYGGRNCRRLGFDEQIARAATLDLFDLVPEYDARTGRLTCASADGVGT</sequence>
<dbReference type="InterPro" id="IPR005238">
    <property type="entry name" value="ComB-like"/>
</dbReference>
<comment type="caution">
    <text evidence="8">The sequence shown here is derived from an EMBL/GenBank/DDBJ whole genome shotgun (WGS) entry which is preliminary data.</text>
</comment>
<dbReference type="EC" id="3.1.3.71" evidence="3"/>
<evidence type="ECO:0000256" key="7">
    <source>
        <dbReference type="ARBA" id="ARBA00033711"/>
    </source>
</evidence>
<comment type="similarity">
    <text evidence="2">Belongs to the ComB family.</text>
</comment>
<name>A0A7C4QQ31_9PLAN</name>
<proteinExistence type="inferred from homology"/>
<evidence type="ECO:0000256" key="6">
    <source>
        <dbReference type="ARBA" id="ARBA00022842"/>
    </source>
</evidence>
<evidence type="ECO:0000256" key="4">
    <source>
        <dbReference type="ARBA" id="ARBA00021948"/>
    </source>
</evidence>
<accession>A0A7C4QQ31</accession>
<evidence type="ECO:0000256" key="3">
    <source>
        <dbReference type="ARBA" id="ARBA00012953"/>
    </source>
</evidence>
<keyword evidence="6" id="KW-0460">Magnesium</keyword>
<gene>
    <name evidence="8" type="ORF">ENS64_05215</name>
</gene>